<protein>
    <submittedName>
        <fullName evidence="9">Membrane protein</fullName>
    </submittedName>
</protein>
<dbReference type="Proteomes" id="UP000287247">
    <property type="component" value="Unassembled WGS sequence"/>
</dbReference>
<feature type="transmembrane region" description="Helical" evidence="7">
    <location>
        <begin position="185"/>
        <end position="203"/>
    </location>
</feature>
<feature type="transmembrane region" description="Helical" evidence="7">
    <location>
        <begin position="18"/>
        <end position="38"/>
    </location>
</feature>
<evidence type="ECO:0000256" key="2">
    <source>
        <dbReference type="ARBA" id="ARBA00007362"/>
    </source>
</evidence>
<comment type="caution">
    <text evidence="9">The sequence shown here is derived from an EMBL/GenBank/DDBJ whole genome shotgun (WGS) entry which is preliminary data.</text>
</comment>
<feature type="transmembrane region" description="Helical" evidence="7">
    <location>
        <begin position="215"/>
        <end position="239"/>
    </location>
</feature>
<evidence type="ECO:0000256" key="7">
    <source>
        <dbReference type="SAM" id="Phobius"/>
    </source>
</evidence>
<organism evidence="9 10">
    <name type="scientific">Aphanothece sacrum FPU1</name>
    <dbReference type="NCBI Taxonomy" id="1920663"/>
    <lineage>
        <taxon>Bacteria</taxon>
        <taxon>Bacillati</taxon>
        <taxon>Cyanobacteriota</taxon>
        <taxon>Cyanophyceae</taxon>
        <taxon>Oscillatoriophycideae</taxon>
        <taxon>Chroococcales</taxon>
        <taxon>Aphanothecaceae</taxon>
        <taxon>Aphanothece</taxon>
    </lineage>
</organism>
<dbReference type="SUPFAM" id="SSF103481">
    <property type="entry name" value="Multidrug resistance efflux transporter EmrE"/>
    <property type="match status" value="2"/>
</dbReference>
<feature type="transmembrane region" description="Helical" evidence="7">
    <location>
        <begin position="156"/>
        <end position="173"/>
    </location>
</feature>
<keyword evidence="4 7" id="KW-0812">Transmembrane</keyword>
<comment type="subcellular location">
    <subcellularLocation>
        <location evidence="1">Cell membrane</location>
        <topology evidence="1">Multi-pass membrane protein</topology>
    </subcellularLocation>
</comment>
<evidence type="ECO:0000256" key="5">
    <source>
        <dbReference type="ARBA" id="ARBA00022989"/>
    </source>
</evidence>
<evidence type="ECO:0000259" key="8">
    <source>
        <dbReference type="Pfam" id="PF00892"/>
    </source>
</evidence>
<dbReference type="OrthoDB" id="528577at2"/>
<evidence type="ECO:0000313" key="9">
    <source>
        <dbReference type="EMBL" id="GBF81193.1"/>
    </source>
</evidence>
<feature type="transmembrane region" description="Helical" evidence="7">
    <location>
        <begin position="251"/>
        <end position="273"/>
    </location>
</feature>
<proteinExistence type="inferred from homology"/>
<gene>
    <name evidence="9" type="ORF">AsFPU1_2605</name>
</gene>
<dbReference type="InterPro" id="IPR050638">
    <property type="entry name" value="AA-Vitamin_Transporters"/>
</dbReference>
<sequence>MKAQLEYSPPSLGQKTPLIPFIALLIALLAIGFAPILVRFSIAEIGANATIFNRFWIAGLIFGIWNGVQTFGSKQASDETQNSSSETTSKAQQPYTLKTVVMLLLVGILLALIQLLWAYSLTQTTVASSVTILHGLRPLLTTLGGWLLFKNRYDSRFLIGMTIAILGAILLGFNDLSDSIDKFQGDLLSVLSAICSTLELLIMERLVVNFKTQTLMLWCCIIGSLGMLAVLLFTSLFTTSVHFFPISWQEWGVVISLAFFSQVIGHGLITYSLNYLSSGVVAVSMLLDPVISALFAWIILSEQVSIFNGLFCCIVLLGLYVSLSSKYAVKADVALSEPLLS</sequence>
<keyword evidence="6 7" id="KW-0472">Membrane</keyword>
<feature type="transmembrane region" description="Helical" evidence="7">
    <location>
        <begin position="100"/>
        <end position="120"/>
    </location>
</feature>
<evidence type="ECO:0000256" key="6">
    <source>
        <dbReference type="ARBA" id="ARBA00023136"/>
    </source>
</evidence>
<dbReference type="EMBL" id="BDQK01000013">
    <property type="protein sequence ID" value="GBF81193.1"/>
    <property type="molecule type" value="Genomic_DNA"/>
</dbReference>
<comment type="similarity">
    <text evidence="2">Belongs to the EamA transporter family.</text>
</comment>
<reference evidence="10" key="1">
    <citation type="submission" date="2017-05" db="EMBL/GenBank/DDBJ databases">
        <title>Physiological properties and genetic analysis related to exopolysaccharide production of fresh-water unicellular cyanobacterium Aphanothece sacrum, Suizenji Nori, that has been cultured as a food source in Japan.</title>
        <authorList>
            <person name="Kanesaki Y."/>
            <person name="Yoshikawa S."/>
            <person name="Ohki K."/>
        </authorList>
    </citation>
    <scope>NUCLEOTIDE SEQUENCE [LARGE SCALE GENOMIC DNA]</scope>
    <source>
        <strain evidence="10">FPU1</strain>
    </source>
</reference>
<feature type="domain" description="EamA" evidence="8">
    <location>
        <begin position="185"/>
        <end position="322"/>
    </location>
</feature>
<feature type="transmembrane region" description="Helical" evidence="7">
    <location>
        <begin position="306"/>
        <end position="323"/>
    </location>
</feature>
<dbReference type="InterPro" id="IPR037185">
    <property type="entry name" value="EmrE-like"/>
</dbReference>
<keyword evidence="5 7" id="KW-1133">Transmembrane helix</keyword>
<evidence type="ECO:0000256" key="1">
    <source>
        <dbReference type="ARBA" id="ARBA00004651"/>
    </source>
</evidence>
<dbReference type="Pfam" id="PF00892">
    <property type="entry name" value="EamA"/>
    <property type="match status" value="2"/>
</dbReference>
<dbReference type="InterPro" id="IPR000620">
    <property type="entry name" value="EamA_dom"/>
</dbReference>
<accession>A0A401IIR4</accession>
<dbReference type="RefSeq" id="WP_124971098.1">
    <property type="nucleotide sequence ID" value="NZ_BDQK01000013.1"/>
</dbReference>
<feature type="domain" description="EamA" evidence="8">
    <location>
        <begin position="22"/>
        <end position="171"/>
    </location>
</feature>
<keyword evidence="3" id="KW-1003">Cell membrane</keyword>
<evidence type="ECO:0000313" key="10">
    <source>
        <dbReference type="Proteomes" id="UP000287247"/>
    </source>
</evidence>
<evidence type="ECO:0000256" key="3">
    <source>
        <dbReference type="ARBA" id="ARBA00022475"/>
    </source>
</evidence>
<dbReference type="GO" id="GO:0005886">
    <property type="term" value="C:plasma membrane"/>
    <property type="evidence" value="ECO:0007669"/>
    <property type="project" value="UniProtKB-SubCell"/>
</dbReference>
<dbReference type="PANTHER" id="PTHR32322">
    <property type="entry name" value="INNER MEMBRANE TRANSPORTER"/>
    <property type="match status" value="1"/>
</dbReference>
<name>A0A401IIR4_APHSA</name>
<dbReference type="PANTHER" id="PTHR32322:SF18">
    <property type="entry name" value="S-ADENOSYLMETHIONINE_S-ADENOSYLHOMOCYSTEINE TRANSPORTER"/>
    <property type="match status" value="1"/>
</dbReference>
<feature type="transmembrane region" description="Helical" evidence="7">
    <location>
        <begin position="280"/>
        <end position="300"/>
    </location>
</feature>
<dbReference type="AlphaFoldDB" id="A0A401IIR4"/>
<keyword evidence="10" id="KW-1185">Reference proteome</keyword>
<evidence type="ECO:0000256" key="4">
    <source>
        <dbReference type="ARBA" id="ARBA00022692"/>
    </source>
</evidence>